<dbReference type="InterPro" id="IPR002933">
    <property type="entry name" value="Peptidase_M20"/>
</dbReference>
<dbReference type="GO" id="GO:0046657">
    <property type="term" value="P:folic acid catabolic process"/>
    <property type="evidence" value="ECO:0007669"/>
    <property type="project" value="TreeGrafter"/>
</dbReference>
<dbReference type="NCBIfam" id="TIGR01891">
    <property type="entry name" value="amidohydrolases"/>
    <property type="match status" value="1"/>
</dbReference>
<dbReference type="SUPFAM" id="SSF55031">
    <property type="entry name" value="Bacterial exopeptidase dimerisation domain"/>
    <property type="match status" value="1"/>
</dbReference>
<keyword evidence="1" id="KW-0464">Manganese</keyword>
<protein>
    <submittedName>
        <fullName evidence="3">Aminobenzoyl-glutamate utilization protein A</fullName>
    </submittedName>
</protein>
<gene>
    <name evidence="3" type="ORF">SAMN05216216_10342</name>
</gene>
<dbReference type="GO" id="GO:0016805">
    <property type="term" value="F:dipeptidase activity"/>
    <property type="evidence" value="ECO:0007669"/>
    <property type="project" value="TreeGrafter"/>
</dbReference>
<dbReference type="Proteomes" id="UP000199008">
    <property type="component" value="Unassembled WGS sequence"/>
</dbReference>
<keyword evidence="4" id="KW-1185">Reference proteome</keyword>
<evidence type="ECO:0000313" key="4">
    <source>
        <dbReference type="Proteomes" id="UP000199008"/>
    </source>
</evidence>
<accession>A0A1G9BMW2</accession>
<feature type="binding site" evidence="1">
    <location>
        <position position="396"/>
    </location>
    <ligand>
        <name>Mn(2+)</name>
        <dbReference type="ChEBI" id="CHEBI:29035"/>
        <label>2</label>
    </ligand>
</feature>
<dbReference type="Gene3D" id="3.40.630.10">
    <property type="entry name" value="Zn peptidases"/>
    <property type="match status" value="2"/>
</dbReference>
<proteinExistence type="predicted"/>
<dbReference type="STRING" id="576118.SAMN05216216_10342"/>
<dbReference type="GO" id="GO:0005737">
    <property type="term" value="C:cytoplasm"/>
    <property type="evidence" value="ECO:0007669"/>
    <property type="project" value="TreeGrafter"/>
</dbReference>
<evidence type="ECO:0000259" key="2">
    <source>
        <dbReference type="Pfam" id="PF07687"/>
    </source>
</evidence>
<dbReference type="InterPro" id="IPR052030">
    <property type="entry name" value="Peptidase_M20/M20A_hydrolases"/>
</dbReference>
<dbReference type="Pfam" id="PF07687">
    <property type="entry name" value="M20_dimer"/>
    <property type="match status" value="1"/>
</dbReference>
<dbReference type="PIRSF" id="PIRSF005962">
    <property type="entry name" value="Pept_M20D_amidohydro"/>
    <property type="match status" value="1"/>
</dbReference>
<dbReference type="PANTHER" id="PTHR30575:SF3">
    <property type="entry name" value="PEPTIDASE M20 DIMERISATION DOMAIN-CONTAINING PROTEIN"/>
    <property type="match status" value="1"/>
</dbReference>
<evidence type="ECO:0000313" key="3">
    <source>
        <dbReference type="EMBL" id="SDK40851.1"/>
    </source>
</evidence>
<evidence type="ECO:0000256" key="1">
    <source>
        <dbReference type="PIRSR" id="PIRSR005962-1"/>
    </source>
</evidence>
<comment type="cofactor">
    <cofactor evidence="1">
        <name>Mn(2+)</name>
        <dbReference type="ChEBI" id="CHEBI:29035"/>
    </cofactor>
    <text evidence="1">The Mn(2+) ion enhances activity.</text>
</comment>
<reference evidence="4" key="1">
    <citation type="submission" date="2016-10" db="EMBL/GenBank/DDBJ databases">
        <authorList>
            <person name="Varghese N."/>
            <person name="Submissions S."/>
        </authorList>
    </citation>
    <scope>NUCLEOTIDE SEQUENCE [LARGE SCALE GENOMIC DNA]</scope>
    <source>
        <strain evidence="4">CGMCC 1.8895</strain>
    </source>
</reference>
<dbReference type="Pfam" id="PF01546">
    <property type="entry name" value="Peptidase_M20"/>
    <property type="match status" value="1"/>
</dbReference>
<feature type="binding site" evidence="1">
    <location>
        <position position="141"/>
    </location>
    <ligand>
        <name>Mn(2+)</name>
        <dbReference type="ChEBI" id="CHEBI:29035"/>
        <label>2</label>
    </ligand>
</feature>
<dbReference type="AlphaFoldDB" id="A0A1G9BMW2"/>
<dbReference type="SUPFAM" id="SSF53187">
    <property type="entry name" value="Zn-dependent exopeptidases"/>
    <property type="match status" value="1"/>
</dbReference>
<organism evidence="3 4">
    <name type="scientific">Lacicoccus qingdaonensis</name>
    <dbReference type="NCBI Taxonomy" id="576118"/>
    <lineage>
        <taxon>Bacteria</taxon>
        <taxon>Bacillati</taxon>
        <taxon>Bacillota</taxon>
        <taxon>Bacilli</taxon>
        <taxon>Bacillales</taxon>
        <taxon>Salinicoccaceae</taxon>
        <taxon>Lacicoccus</taxon>
    </lineage>
</organism>
<dbReference type="EMBL" id="FNFY01000003">
    <property type="protein sequence ID" value="SDK40851.1"/>
    <property type="molecule type" value="Genomic_DNA"/>
</dbReference>
<dbReference type="PANTHER" id="PTHR30575">
    <property type="entry name" value="PEPTIDASE M20"/>
    <property type="match status" value="1"/>
</dbReference>
<keyword evidence="1" id="KW-0479">Metal-binding</keyword>
<dbReference type="InterPro" id="IPR017439">
    <property type="entry name" value="Amidohydrolase"/>
</dbReference>
<dbReference type="GO" id="GO:0071713">
    <property type="term" value="F:para-aminobenzoyl-glutamate hydrolase activity"/>
    <property type="evidence" value="ECO:0007669"/>
    <property type="project" value="TreeGrafter"/>
</dbReference>
<sequence length="424" mass="46185">MMEQLQNQLIDWRRDFHKYPELGFLEMRTASIVADTLEKLGFDLLLGKEVMEPTSCMGKPGADDTRSHIEWARANGAIEKYIPHFEDGFTAVVGVLDSNTPGPTVAYRVDMDALPIYESESDDHLPNQEGFRSSNNNMHACGHDVHTAVGLGLARLISENKENIRGRIKLIFQPAEEGARGAKSMVDAGVVDDVDYFIASHIGLGVHFNHFVASNNGFLASSKLDVKFTGDSSHAGGHPEEGKNAMLAAAAAVSNLHSIPRHADGATRINVGELHSGSGRNIIPDTAELKMELRGETTVLNEYMKNYAEEIIKGAALMHQVDYEIDLVGEAIEAKGSPELAEILKESADNIGLTSILEDNSAAGSEDATYFIDTVQKRGGYATYCVFGTELAAGHHNERFDTHEDSLMTSVQVLFDSAKALTHE</sequence>
<dbReference type="InterPro" id="IPR036264">
    <property type="entry name" value="Bact_exopeptidase_dim_dom"/>
</dbReference>
<feature type="domain" description="Peptidase M20 dimerisation" evidence="2">
    <location>
        <begin position="224"/>
        <end position="313"/>
    </location>
</feature>
<feature type="binding site" evidence="1">
    <location>
        <position position="143"/>
    </location>
    <ligand>
        <name>Mn(2+)</name>
        <dbReference type="ChEBI" id="CHEBI:29035"/>
        <label>2</label>
    </ligand>
</feature>
<name>A0A1G9BMW2_9BACL</name>
<feature type="binding site" evidence="1">
    <location>
        <position position="201"/>
    </location>
    <ligand>
        <name>Mn(2+)</name>
        <dbReference type="ChEBI" id="CHEBI:29035"/>
        <label>2</label>
    </ligand>
</feature>
<feature type="binding site" evidence="1">
    <location>
        <position position="177"/>
    </location>
    <ligand>
        <name>Mn(2+)</name>
        <dbReference type="ChEBI" id="CHEBI:29035"/>
        <label>2</label>
    </ligand>
</feature>
<dbReference type="GO" id="GO:0046872">
    <property type="term" value="F:metal ion binding"/>
    <property type="evidence" value="ECO:0007669"/>
    <property type="project" value="UniProtKB-KW"/>
</dbReference>
<dbReference type="InterPro" id="IPR011650">
    <property type="entry name" value="Peptidase_M20_dimer"/>
</dbReference>